<sequence length="190" mass="19225">MKLATFSSLLLAFLTPAALAETLDQTEIRFLTALVGDYQAHRTDYIRFFATATGIPAALSTLATQVLTYTDDSYTTIQNVDVSALASYATNIPWFTRIAAEAGGAAANTGTGEATRTTTSSSSSAGPLGIPYNTASTSSNRALTTTTEATANSNAAATTVTRQAPVTNGGAGHAAGPLGAALGALAVALL</sequence>
<feature type="chain" id="PRO_5047322755" evidence="2">
    <location>
        <begin position="21"/>
        <end position="190"/>
    </location>
</feature>
<dbReference type="Pfam" id="PF00660">
    <property type="entry name" value="SRP1_TIP1"/>
    <property type="match status" value="1"/>
</dbReference>
<gene>
    <name evidence="3" type="ORF">LODBEIA_P17140</name>
</gene>
<proteinExistence type="predicted"/>
<keyword evidence="2" id="KW-0732">Signal</keyword>
<organism evidence="3 4">
    <name type="scientific">Lodderomyces beijingensis</name>
    <dbReference type="NCBI Taxonomy" id="1775926"/>
    <lineage>
        <taxon>Eukaryota</taxon>
        <taxon>Fungi</taxon>
        <taxon>Dikarya</taxon>
        <taxon>Ascomycota</taxon>
        <taxon>Saccharomycotina</taxon>
        <taxon>Pichiomycetes</taxon>
        <taxon>Debaryomycetaceae</taxon>
        <taxon>Candida/Lodderomyces clade</taxon>
        <taxon>Lodderomyces</taxon>
    </lineage>
</organism>
<keyword evidence="4" id="KW-1185">Reference proteome</keyword>
<dbReference type="InterPro" id="IPR000992">
    <property type="entry name" value="SRP1_TIP1"/>
</dbReference>
<evidence type="ECO:0000313" key="4">
    <source>
        <dbReference type="Proteomes" id="UP001497383"/>
    </source>
</evidence>
<feature type="region of interest" description="Disordered" evidence="1">
    <location>
        <begin position="107"/>
        <end position="139"/>
    </location>
</feature>
<evidence type="ECO:0000256" key="2">
    <source>
        <dbReference type="SAM" id="SignalP"/>
    </source>
</evidence>
<feature type="signal peptide" evidence="2">
    <location>
        <begin position="1"/>
        <end position="20"/>
    </location>
</feature>
<dbReference type="EMBL" id="OZ022406">
    <property type="protein sequence ID" value="CAK9437336.1"/>
    <property type="molecule type" value="Genomic_DNA"/>
</dbReference>
<feature type="compositionally biased region" description="Low complexity" evidence="1">
    <location>
        <begin position="107"/>
        <end position="126"/>
    </location>
</feature>
<reference evidence="3 4" key="1">
    <citation type="submission" date="2024-03" db="EMBL/GenBank/DDBJ databases">
        <authorList>
            <person name="Brejova B."/>
        </authorList>
    </citation>
    <scope>NUCLEOTIDE SEQUENCE [LARGE SCALE GENOMIC DNA]</scope>
    <source>
        <strain evidence="3 4">CBS 14171</strain>
    </source>
</reference>
<name>A0ABP0ZJV9_9ASCO</name>
<evidence type="ECO:0000256" key="1">
    <source>
        <dbReference type="SAM" id="MobiDB-lite"/>
    </source>
</evidence>
<dbReference type="GeneID" id="92206910"/>
<dbReference type="RefSeq" id="XP_066828652.1">
    <property type="nucleotide sequence ID" value="XM_066971633.1"/>
</dbReference>
<protein>
    <submittedName>
        <fullName evidence="3">Uncharacterized protein</fullName>
    </submittedName>
</protein>
<dbReference type="Proteomes" id="UP001497383">
    <property type="component" value="Chromosome 2"/>
</dbReference>
<accession>A0ABP0ZJV9</accession>
<evidence type="ECO:0000313" key="3">
    <source>
        <dbReference type="EMBL" id="CAK9437336.1"/>
    </source>
</evidence>